<reference evidence="3" key="1">
    <citation type="journal article" date="2019" name="Int. J. Syst. Evol. Microbiol.">
        <title>The Global Catalogue of Microorganisms (GCM) 10K type strain sequencing project: providing services to taxonomists for standard genome sequencing and annotation.</title>
        <authorList>
            <consortium name="The Broad Institute Genomics Platform"/>
            <consortium name="The Broad Institute Genome Sequencing Center for Infectious Disease"/>
            <person name="Wu L."/>
            <person name="Ma J."/>
        </authorList>
    </citation>
    <scope>NUCLEOTIDE SEQUENCE [LARGE SCALE GENOMIC DNA]</scope>
    <source>
        <strain evidence="3">KACC 12633</strain>
    </source>
</reference>
<keyword evidence="3" id="KW-1185">Reference proteome</keyword>
<gene>
    <name evidence="2" type="ORF">ACFPP9_11585</name>
</gene>
<keyword evidence="1" id="KW-1133">Transmembrane helix</keyword>
<evidence type="ECO:0000313" key="2">
    <source>
        <dbReference type="EMBL" id="MFC5516414.1"/>
    </source>
</evidence>
<proteinExistence type="predicted"/>
<protein>
    <submittedName>
        <fullName evidence="2">Uncharacterized protein</fullName>
    </submittedName>
</protein>
<accession>A0ABW0Q171</accession>
<evidence type="ECO:0000313" key="3">
    <source>
        <dbReference type="Proteomes" id="UP001596150"/>
    </source>
</evidence>
<dbReference type="RefSeq" id="WP_266344331.1">
    <property type="nucleotide sequence ID" value="NZ_JAPKNH010000004.1"/>
</dbReference>
<dbReference type="Proteomes" id="UP001596150">
    <property type="component" value="Unassembled WGS sequence"/>
</dbReference>
<keyword evidence="1" id="KW-0472">Membrane</keyword>
<keyword evidence="1" id="KW-0812">Transmembrane</keyword>
<name>A0ABW0Q171_9HYPH</name>
<organism evidence="2 3">
    <name type="scientific">Kaistia terrae</name>
    <dbReference type="NCBI Taxonomy" id="537017"/>
    <lineage>
        <taxon>Bacteria</taxon>
        <taxon>Pseudomonadati</taxon>
        <taxon>Pseudomonadota</taxon>
        <taxon>Alphaproteobacteria</taxon>
        <taxon>Hyphomicrobiales</taxon>
        <taxon>Kaistiaceae</taxon>
        <taxon>Kaistia</taxon>
    </lineage>
</organism>
<comment type="caution">
    <text evidence="2">The sequence shown here is derived from an EMBL/GenBank/DDBJ whole genome shotgun (WGS) entry which is preliminary data.</text>
</comment>
<dbReference type="EMBL" id="JBHSML010000003">
    <property type="protein sequence ID" value="MFC5516414.1"/>
    <property type="molecule type" value="Genomic_DNA"/>
</dbReference>
<evidence type="ECO:0000256" key="1">
    <source>
        <dbReference type="SAM" id="Phobius"/>
    </source>
</evidence>
<sequence>MDTLRSTALPALLVLLLASVGWLLDKSIDRLSSIYFIQYETAIYPDTTPPRFRLVVQNSSLSGTIDDLVVAVACPNGSDCFLPVNANAAVLSFFSTTLYEVAPKAVKNVNDEASAIQISLSLIAGSRMTFDIRLADKTTVPGITFRPKADQEKSFSIVRGRSFTALIAKHYTTILLAMLVSILGLVILYLLVLIFSRGKPKGTKDEVDSSRFDVVLRFDGRGSHERGS</sequence>
<feature type="transmembrane region" description="Helical" evidence="1">
    <location>
        <begin position="171"/>
        <end position="195"/>
    </location>
</feature>